<dbReference type="FunFam" id="1.20.1310.20:FF:000001">
    <property type="entry name" value="Erythrocyte membrane protein 1, PfEMP1"/>
    <property type="match status" value="1"/>
</dbReference>
<dbReference type="AlphaFoldDB" id="B5LGP9"/>
<accession>B5LGP9</accession>
<feature type="domain" description="Duffy-antigen binding" evidence="1">
    <location>
        <begin position="65"/>
        <end position="255"/>
    </location>
</feature>
<gene>
    <name evidence="2" type="primary">var</name>
</gene>
<proteinExistence type="evidence at transcript level"/>
<dbReference type="EMBL" id="EU787643">
    <property type="protein sequence ID" value="ACH53736.1"/>
    <property type="molecule type" value="mRNA"/>
</dbReference>
<dbReference type="InterPro" id="IPR008602">
    <property type="entry name" value="Duffy-antigen-binding"/>
</dbReference>
<reference evidence="2" key="1">
    <citation type="journal article" date="2009" name="J. Infect. Dis.">
        <title>Analysis of Plasmodium falciparum var genes expressed in children from Papua New Guinea.</title>
        <authorList>
            <person name="Falk N."/>
            <person name="Kaestli M."/>
            <person name="Qi W."/>
            <person name="Ott M."/>
            <person name="Baea K."/>
            <person name="Cortes A."/>
            <person name="Beck H.P."/>
        </authorList>
    </citation>
    <scope>NUCLEOTIDE SEQUENCE</scope>
    <source>
        <strain evidence="2">U60C47r36.1</strain>
    </source>
</reference>
<organism evidence="2">
    <name type="scientific">Plasmodium falciparum</name>
    <name type="common">malaria parasite P. falciparum</name>
    <dbReference type="NCBI Taxonomy" id="5833"/>
    <lineage>
        <taxon>Eukaryota</taxon>
        <taxon>Sar</taxon>
        <taxon>Alveolata</taxon>
        <taxon>Apicomplexa</taxon>
        <taxon>Aconoidasida</taxon>
        <taxon>Haemosporida</taxon>
        <taxon>Plasmodiidae</taxon>
        <taxon>Plasmodium</taxon>
        <taxon>Plasmodium (Laverania)</taxon>
    </lineage>
</organism>
<sequence>LASSLDPCTFEYDKLINGSGSGGDANSERHPCKNLKGNTNEERFSNTLGGQCTKEKISGSTNTCGACAPYRRLHLCNHNLESISDYDSNARHKLLAEVCMAAKYEGDLIKTHYTPYQQTNKDSASQLCTVLARSFADIGDVIRGRDLFYGNTQEKDQRKKLDDKLKTIFGQIYEELIKKKAEAKDHYKGDADKNYSKLREDWWTANRQQVWKAMTCKADASSAYFRPTCGDRNERGQSQATKQCRCDGDQVPTYLIMCRSFLRWFEEWAED</sequence>
<dbReference type="GO" id="GO:0016020">
    <property type="term" value="C:membrane"/>
    <property type="evidence" value="ECO:0007669"/>
    <property type="project" value="InterPro"/>
</dbReference>
<evidence type="ECO:0000259" key="1">
    <source>
        <dbReference type="Pfam" id="PF05424"/>
    </source>
</evidence>
<protein>
    <submittedName>
        <fullName evidence="2">Erythrocyte membrane protein 1</fullName>
    </submittedName>
</protein>
<feature type="non-terminal residue" evidence="2">
    <location>
        <position position="1"/>
    </location>
</feature>
<dbReference type="Gene3D" id="1.20.1310.20">
    <property type="entry name" value="Duffy-antigen binding domain"/>
    <property type="match status" value="1"/>
</dbReference>
<dbReference type="SUPFAM" id="SSF140924">
    <property type="entry name" value="Duffy binding domain-like"/>
    <property type="match status" value="1"/>
</dbReference>
<name>B5LGP9_PLAFA</name>
<dbReference type="Pfam" id="PF05424">
    <property type="entry name" value="Duffy_binding"/>
    <property type="match status" value="1"/>
</dbReference>
<dbReference type="GO" id="GO:0046789">
    <property type="term" value="F:host cell surface receptor binding"/>
    <property type="evidence" value="ECO:0007669"/>
    <property type="project" value="InterPro"/>
</dbReference>
<feature type="non-terminal residue" evidence="2">
    <location>
        <position position="271"/>
    </location>
</feature>
<evidence type="ECO:0000313" key="2">
    <source>
        <dbReference type="EMBL" id="ACH53736.1"/>
    </source>
</evidence>
<dbReference type="InterPro" id="IPR042202">
    <property type="entry name" value="Duffy-ag-bd_sf"/>
</dbReference>